<evidence type="ECO:0000256" key="1">
    <source>
        <dbReference type="SAM" id="MobiDB-lite"/>
    </source>
</evidence>
<feature type="region of interest" description="Disordered" evidence="1">
    <location>
        <begin position="430"/>
        <end position="471"/>
    </location>
</feature>
<keyword evidence="4" id="KW-1185">Reference proteome</keyword>
<feature type="region of interest" description="Disordered" evidence="1">
    <location>
        <begin position="483"/>
        <end position="508"/>
    </location>
</feature>
<evidence type="ECO:0000313" key="4">
    <source>
        <dbReference type="Proteomes" id="UP000650467"/>
    </source>
</evidence>
<organism evidence="3 4">
    <name type="scientific">Chlamydomonas incerta</name>
    <dbReference type="NCBI Taxonomy" id="51695"/>
    <lineage>
        <taxon>Eukaryota</taxon>
        <taxon>Viridiplantae</taxon>
        <taxon>Chlorophyta</taxon>
        <taxon>core chlorophytes</taxon>
        <taxon>Chlorophyceae</taxon>
        <taxon>CS clade</taxon>
        <taxon>Chlamydomonadales</taxon>
        <taxon>Chlamydomonadaceae</taxon>
        <taxon>Chlamydomonas</taxon>
    </lineage>
</organism>
<keyword evidence="2" id="KW-0732">Signal</keyword>
<feature type="region of interest" description="Disordered" evidence="1">
    <location>
        <begin position="118"/>
        <end position="159"/>
    </location>
</feature>
<proteinExistence type="predicted"/>
<dbReference type="Proteomes" id="UP000650467">
    <property type="component" value="Unassembled WGS sequence"/>
</dbReference>
<accession>A0A835SUI2</accession>
<feature type="chain" id="PRO_5032803386" evidence="2">
    <location>
        <begin position="31"/>
        <end position="2266"/>
    </location>
</feature>
<feature type="region of interest" description="Disordered" evidence="1">
    <location>
        <begin position="1659"/>
        <end position="1714"/>
    </location>
</feature>
<feature type="region of interest" description="Disordered" evidence="1">
    <location>
        <begin position="530"/>
        <end position="551"/>
    </location>
</feature>
<feature type="compositionally biased region" description="Polar residues" evidence="1">
    <location>
        <begin position="146"/>
        <end position="155"/>
    </location>
</feature>
<reference evidence="3" key="1">
    <citation type="journal article" date="2020" name="bioRxiv">
        <title>Comparative genomics of Chlamydomonas.</title>
        <authorList>
            <person name="Craig R.J."/>
            <person name="Hasan A.R."/>
            <person name="Ness R.W."/>
            <person name="Keightley P.D."/>
        </authorList>
    </citation>
    <scope>NUCLEOTIDE SEQUENCE</scope>
    <source>
        <strain evidence="3">SAG 7.73</strain>
    </source>
</reference>
<feature type="compositionally biased region" description="Basic residues" evidence="1">
    <location>
        <begin position="2069"/>
        <end position="2078"/>
    </location>
</feature>
<gene>
    <name evidence="3" type="ORF">HXX76_009273</name>
</gene>
<feature type="compositionally biased region" description="Basic residues" evidence="1">
    <location>
        <begin position="1689"/>
        <end position="1705"/>
    </location>
</feature>
<feature type="region of interest" description="Disordered" evidence="1">
    <location>
        <begin position="1047"/>
        <end position="1087"/>
    </location>
</feature>
<feature type="region of interest" description="Disordered" evidence="1">
    <location>
        <begin position="1312"/>
        <end position="1339"/>
    </location>
</feature>
<feature type="region of interest" description="Disordered" evidence="1">
    <location>
        <begin position="72"/>
        <end position="98"/>
    </location>
</feature>
<feature type="compositionally biased region" description="Low complexity" evidence="1">
    <location>
        <begin position="1064"/>
        <end position="1074"/>
    </location>
</feature>
<evidence type="ECO:0000313" key="3">
    <source>
        <dbReference type="EMBL" id="KAG2431777.1"/>
    </source>
</evidence>
<feature type="signal peptide" evidence="2">
    <location>
        <begin position="1"/>
        <end position="30"/>
    </location>
</feature>
<feature type="compositionally biased region" description="Basic residues" evidence="1">
    <location>
        <begin position="456"/>
        <end position="471"/>
    </location>
</feature>
<sequence>MHLARPLGCRRACDVAILLLALTTFGAAMARATATADEPLTEATGSAAANKAAAKTAASAAVTGAKPSAAAVGSERHATATPGNATTAATTTVTPKSVQGAAAIAARTKEEVERLRMLASRQQRQQQRQRQPLKRRTRAASVQLKKASSATAGSQQRHHLRAGAGLDAVAEAAAAATTLALASSGDARNKARLVPSARVFRGRGANANNNGAAAAAASRRLHAAAAAAATSSQHVMEAAAATASALPSAGTAAATRQDPTHADAAAAADGASDGAFASLAAAAAAAVADEAAEAAAAMGATRDDTTSRADWELQRYGKASHSSDYWLYEDWEEGRDVAEAELSEYLDSGYEAELYEPDGAWLLREEQAALLEGSGVDGADDVPDVDAAIAAAEAEVAAANSPFLGFADLADELASAAAVVEITAASAAGANTSGDKPALELAGGGADSGGAASTALRRRLSGRSHRSQRRSLHVAAAAAAASAGTLGGGSSRIQQQVPSSAAARSTMPHHSNLVVASEWQQGLRHEAVGMGALGGGGEWQQQQQQQQQQRDEAEWLLQAEGVEWLPREDQEQQQQQQEDYRQKGYGWEDGDDDAWLLPLSGEESPEAYEPDGSWLLREEQEEWQWLRDAEAAGLLQPREEQRLQGLQQQQPAAAAAAAAAALHQQQAERAAGADREEDPSFILHQVAALPAAAADSSLADSSLADFYLSEWEGPRYDEASRSSDDWLYEDWAEERAAEAAGVWAAEARDVAEAELSQYLDGGYEAELYARDFGPEQRAELAAFAALQAELAADLEAEAWEVAEGTYGYYAEVRGLSELYESELYDPDEYYNPDALDELHDPYDLDDSYYNLDAHWDERVLPSNGGYGYYDDVDDAAIAGGIEGGDLGGYDDAGAGGIRVSNGNGHDAQLAEPLFLEAAQWQVYEAAAAAAAADAAAKLAARAAAAAAAAAATVAASAAPSAASTAAGWGALQRFNDDWDVVSGRPLFPDPETPWELFKKAEAAAAARAAASSHAATAAAEYGSSSGGLGGFSTPGQRLSTAGDEWGVYESGVEAPPPATRHDGSSSLGDGNSSLGDGGLEGPEDNDYSLTDYMLSVQERADDADALEATAAAAMAAAATADAADAAAAAADMSAREAWYAQLYAHIRPTTARDGAGGGASDALDSVDYVSAYLLAAHQRDEYDWQQHEPELEYEQQPVMLDPNLDLDSYANQDYVSPYDGPTPLGSESALMEQQAEDATWGDARARDTQTATATDAAAADMSAREAWYAQLYAQILQVRPTPHDDDRNGDGPGAGGGAATAQEYAYDYSYHDDDDPAPLQPASAADTVPDTASASADGVGGGGAYADDYEAAGAYLARMVMQATGELAAALEGLYGAGAVTGQLLSATELTRWSDLYFGSSSGIDAGSSSGGDRVLFWMVHDHVLALREALSRQGLLLPQLLQLPQQAGSGGGAADAATATASPSGRMHATVAGWDPEPVQSGDELGLSEEGRQRRQAAAAALRLAELDAALVWALEEVGAAAAATAQYAEAVQEVAAVAAAADAAVAAYGGFADQQQQGSGTGSGTEAAAAGGAGAGALWSALDSMFGAGPLPAELEADLVVLYDTDPAGFVAVRRAVLRQRGAAIAAGGGDAENRASIAAAMAALLSLARTGWVADPRDGGSSSSGAGGGSSSSGRTREDAAERQWSAKHGHAHAMRSRHGHGYSHSDSYSHGGVATPSDALTLPAGADLHEQVLEAAAAADATANSTSVATAATAGAAAAASQPWYARALGNALAPVPLLPPLPPAIALSTLFACALLAAALAVALAAAAFATGLRLTDSSWLLQPRRVAVAAASQAPLPTGCAAARRQHAKQQSRLWAWITGRSCRLSEPLLLPAAAAAAAGGSDPRSGFGRVAGADSLAAADEARDSFDWPPASVAALAPPETAPAARLHSAATTTTINPVAGTFLLHPSLSAAGGGGRGVGYAGSDFLRVRTTAGAAATAADAAADALPLAPCSPADSLISWTSIASPTAAVAAGRLLAPSSHAAHAHHRQNQQYRYCPLSPVAASATAAGAAASTNFSNPLTRHHHHHPRRHQDDSALPTGSRGGSAAHSADANGEGEDECLPPLQRSAVSCTAASGGRYSHGYSHGAGSHFATAYFHARDGLSCGLTTAMSPRTPRYSSSVAGADNAAGGAAGSNSSSGGGLLHRRAAPAFASGGAVAACAAAGDLYPCSWVYAAATPAATTWARFDTGGAAEAVWLLADAPSSPVASGRAGARVLWA</sequence>
<dbReference type="OrthoDB" id="10690616at2759"/>
<name>A0A835SUI2_CHLIN</name>
<feature type="compositionally biased region" description="Low complexity" evidence="1">
    <location>
        <begin position="79"/>
        <end position="94"/>
    </location>
</feature>
<feature type="compositionally biased region" description="Low complexity" evidence="1">
    <location>
        <begin position="118"/>
        <end position="130"/>
    </location>
</feature>
<feature type="region of interest" description="Disordered" evidence="1">
    <location>
        <begin position="2063"/>
        <end position="2109"/>
    </location>
</feature>
<feature type="region of interest" description="Disordered" evidence="1">
    <location>
        <begin position="565"/>
        <end position="589"/>
    </location>
</feature>
<comment type="caution">
    <text evidence="3">The sequence shown here is derived from an EMBL/GenBank/DDBJ whole genome shotgun (WGS) entry which is preliminary data.</text>
</comment>
<protein>
    <submittedName>
        <fullName evidence="3">Uncharacterized protein</fullName>
    </submittedName>
</protein>
<dbReference type="EMBL" id="JAEHOC010000023">
    <property type="protein sequence ID" value="KAG2431777.1"/>
    <property type="molecule type" value="Genomic_DNA"/>
</dbReference>
<evidence type="ECO:0000256" key="2">
    <source>
        <dbReference type="SAM" id="SignalP"/>
    </source>
</evidence>
<feature type="compositionally biased region" description="Polar residues" evidence="1">
    <location>
        <begin position="492"/>
        <end position="503"/>
    </location>
</feature>